<feature type="region of interest" description="Disordered" evidence="6">
    <location>
        <begin position="253"/>
        <end position="274"/>
    </location>
</feature>
<evidence type="ECO:0000256" key="2">
    <source>
        <dbReference type="ARBA" id="ARBA00022692"/>
    </source>
</evidence>
<organism evidence="9 10">
    <name type="scientific">Penicillium cf. griseofulvum</name>
    <dbReference type="NCBI Taxonomy" id="2972120"/>
    <lineage>
        <taxon>Eukaryota</taxon>
        <taxon>Fungi</taxon>
        <taxon>Dikarya</taxon>
        <taxon>Ascomycota</taxon>
        <taxon>Pezizomycotina</taxon>
        <taxon>Eurotiomycetes</taxon>
        <taxon>Eurotiomycetidae</taxon>
        <taxon>Eurotiales</taxon>
        <taxon>Aspergillaceae</taxon>
        <taxon>Penicillium</taxon>
    </lineage>
</organism>
<evidence type="ECO:0000313" key="9">
    <source>
        <dbReference type="EMBL" id="KAJ5186095.1"/>
    </source>
</evidence>
<dbReference type="PANTHER" id="PTHR33048:SF47">
    <property type="entry name" value="INTEGRAL MEMBRANE PROTEIN-RELATED"/>
    <property type="match status" value="1"/>
</dbReference>
<dbReference type="AlphaFoldDB" id="A0A9W9IWL8"/>
<evidence type="ECO:0000256" key="7">
    <source>
        <dbReference type="SAM" id="Phobius"/>
    </source>
</evidence>
<reference evidence="9" key="2">
    <citation type="journal article" date="2023" name="IMA Fungus">
        <title>Comparative genomic study of the Penicillium genus elucidates a diverse pangenome and 15 lateral gene transfer events.</title>
        <authorList>
            <person name="Petersen C."/>
            <person name="Sorensen T."/>
            <person name="Nielsen M.R."/>
            <person name="Sondergaard T.E."/>
            <person name="Sorensen J.L."/>
            <person name="Fitzpatrick D.A."/>
            <person name="Frisvad J.C."/>
            <person name="Nielsen K.L."/>
        </authorList>
    </citation>
    <scope>NUCLEOTIDE SEQUENCE</scope>
    <source>
        <strain evidence="9">IBT 16849</strain>
    </source>
</reference>
<reference evidence="9" key="1">
    <citation type="submission" date="2022-11" db="EMBL/GenBank/DDBJ databases">
        <authorList>
            <person name="Petersen C."/>
        </authorList>
    </citation>
    <scope>NUCLEOTIDE SEQUENCE</scope>
    <source>
        <strain evidence="9">IBT 16849</strain>
    </source>
</reference>
<accession>A0A9W9IWL8</accession>
<feature type="transmembrane region" description="Helical" evidence="7">
    <location>
        <begin position="79"/>
        <end position="107"/>
    </location>
</feature>
<feature type="domain" description="Rhodopsin" evidence="8">
    <location>
        <begin position="31"/>
        <end position="209"/>
    </location>
</feature>
<comment type="caution">
    <text evidence="9">The sequence shown here is derived from an EMBL/GenBank/DDBJ whole genome shotgun (WGS) entry which is preliminary data.</text>
</comment>
<dbReference type="Proteomes" id="UP001150879">
    <property type="component" value="Unassembled WGS sequence"/>
</dbReference>
<dbReference type="InterPro" id="IPR052337">
    <property type="entry name" value="SAT4-like"/>
</dbReference>
<name>A0A9W9IWL8_9EURO</name>
<dbReference type="Pfam" id="PF20684">
    <property type="entry name" value="Fung_rhodopsin"/>
    <property type="match status" value="1"/>
</dbReference>
<dbReference type="GO" id="GO:0016020">
    <property type="term" value="C:membrane"/>
    <property type="evidence" value="ECO:0007669"/>
    <property type="project" value="UniProtKB-SubCell"/>
</dbReference>
<feature type="transmembrane region" description="Helical" evidence="7">
    <location>
        <begin position="119"/>
        <end position="141"/>
    </location>
</feature>
<feature type="transmembrane region" description="Helical" evidence="7">
    <location>
        <begin position="47"/>
        <end position="67"/>
    </location>
</feature>
<evidence type="ECO:0000256" key="3">
    <source>
        <dbReference type="ARBA" id="ARBA00022989"/>
    </source>
</evidence>
<dbReference type="OrthoDB" id="10017208at2759"/>
<protein>
    <recommendedName>
        <fullName evidence="8">Rhodopsin domain-containing protein</fullName>
    </recommendedName>
</protein>
<feature type="transmembrane region" description="Helical" evidence="7">
    <location>
        <begin position="12"/>
        <end position="35"/>
    </location>
</feature>
<feature type="compositionally biased region" description="Basic and acidic residues" evidence="6">
    <location>
        <begin position="257"/>
        <end position="268"/>
    </location>
</feature>
<keyword evidence="4 7" id="KW-0472">Membrane</keyword>
<keyword evidence="3 7" id="KW-1133">Transmembrane helix</keyword>
<proteinExistence type="inferred from homology"/>
<dbReference type="PANTHER" id="PTHR33048">
    <property type="entry name" value="PTH11-LIKE INTEGRAL MEMBRANE PROTEIN (AFU_ORTHOLOGUE AFUA_5G11245)"/>
    <property type="match status" value="1"/>
</dbReference>
<sequence length="274" mass="30206">MTTVNAQDSYQASYRAGTIAMTTLGVPFIILRFLARWKKSLKPGLNYYMIMAALLPFLALVVTNYGMGLRSQILPIENIAMIAKLLVVFECTYVTTIAITKISILLMYCRIFPTKEIRIASMILGGISFAWAIAIIFVSIFQCTPITRAWDTRILGTCINLKASFIGNAVPNIVTDILILSRPVRVVWRLHASLTHRLSVIGIFLLGNIAGTLGKSCTWCVVESSTGIISACMPTLRPLLLVISPKFSSQSSTQRTRTTDVENSKGYELDNSAL</sequence>
<evidence type="ECO:0000256" key="6">
    <source>
        <dbReference type="SAM" id="MobiDB-lite"/>
    </source>
</evidence>
<evidence type="ECO:0000259" key="8">
    <source>
        <dbReference type="Pfam" id="PF20684"/>
    </source>
</evidence>
<dbReference type="InterPro" id="IPR049326">
    <property type="entry name" value="Rhodopsin_dom_fungi"/>
</dbReference>
<evidence type="ECO:0000256" key="1">
    <source>
        <dbReference type="ARBA" id="ARBA00004141"/>
    </source>
</evidence>
<comment type="subcellular location">
    <subcellularLocation>
        <location evidence="1">Membrane</location>
        <topology evidence="1">Multi-pass membrane protein</topology>
    </subcellularLocation>
</comment>
<dbReference type="EMBL" id="JAPQKP010000006">
    <property type="protein sequence ID" value="KAJ5186095.1"/>
    <property type="molecule type" value="Genomic_DNA"/>
</dbReference>
<comment type="similarity">
    <text evidence="5">Belongs to the SAT4 family.</text>
</comment>
<gene>
    <name evidence="9" type="ORF">N7472_010935</name>
</gene>
<evidence type="ECO:0000256" key="4">
    <source>
        <dbReference type="ARBA" id="ARBA00023136"/>
    </source>
</evidence>
<keyword evidence="10" id="KW-1185">Reference proteome</keyword>
<keyword evidence="2 7" id="KW-0812">Transmembrane</keyword>
<evidence type="ECO:0000313" key="10">
    <source>
        <dbReference type="Proteomes" id="UP001150879"/>
    </source>
</evidence>
<evidence type="ECO:0000256" key="5">
    <source>
        <dbReference type="ARBA" id="ARBA00038359"/>
    </source>
</evidence>